<dbReference type="Pfam" id="PF00657">
    <property type="entry name" value="Lipase_GDSL"/>
    <property type="match status" value="1"/>
</dbReference>
<keyword evidence="5" id="KW-0378">Hydrolase</keyword>
<keyword evidence="6" id="KW-0442">Lipid degradation</keyword>
<keyword evidence="3" id="KW-0964">Secreted</keyword>
<gene>
    <name evidence="8" type="ORF">HID58_024720</name>
</gene>
<evidence type="ECO:0000256" key="3">
    <source>
        <dbReference type="ARBA" id="ARBA00022525"/>
    </source>
</evidence>
<evidence type="ECO:0000256" key="1">
    <source>
        <dbReference type="ARBA" id="ARBA00004613"/>
    </source>
</evidence>
<evidence type="ECO:0000313" key="8">
    <source>
        <dbReference type="EMBL" id="KAH0917060.1"/>
    </source>
</evidence>
<evidence type="ECO:0000256" key="5">
    <source>
        <dbReference type="ARBA" id="ARBA00022801"/>
    </source>
</evidence>
<evidence type="ECO:0000256" key="2">
    <source>
        <dbReference type="ARBA" id="ARBA00008668"/>
    </source>
</evidence>
<dbReference type="Gene3D" id="3.40.50.1110">
    <property type="entry name" value="SGNH hydrolase"/>
    <property type="match status" value="1"/>
</dbReference>
<evidence type="ECO:0000313" key="9">
    <source>
        <dbReference type="Proteomes" id="UP000824890"/>
    </source>
</evidence>
<sequence length="318" mass="35326">MVEEVLSKVFWVVAATVFAAATVGYAQQVPCYFIFGDSVFDSGNNNNLQTKAKVNFLPYGIDFAKGPTGRFTNGRTITDFIGGLREETSEHLGGRISLRNQILNHKKVIKKVNVPLHRLEQCLYAISIGSNDYVNNYFMSKPYNTSRRFKPNQYAHSLILLYHTHLKSLHHLGARKVALFSISKIGCTPKMIRSHGGGKGCAREVNTAVAIFNKNLEDLVQDFNKNVHGAKFTYVDIFSGGDPLAFKVLGFKIRHKACCTLSPGEELCAPNKPVCGNRSEYVFWDDIHSSEATNMMMARSSFDGPLGSPYSIASLLKQ</sequence>
<dbReference type="InterPro" id="IPR036514">
    <property type="entry name" value="SGNH_hydro_sf"/>
</dbReference>
<dbReference type="EMBL" id="JAGKQM010000007">
    <property type="protein sequence ID" value="KAH0917060.1"/>
    <property type="molecule type" value="Genomic_DNA"/>
</dbReference>
<dbReference type="Proteomes" id="UP000824890">
    <property type="component" value="Unassembled WGS sequence"/>
</dbReference>
<evidence type="ECO:0000256" key="4">
    <source>
        <dbReference type="ARBA" id="ARBA00022729"/>
    </source>
</evidence>
<accession>A0ABQ8CIZ8</accession>
<keyword evidence="7" id="KW-0443">Lipid metabolism</keyword>
<dbReference type="CDD" id="cd01837">
    <property type="entry name" value="SGNH_plant_lipase_like"/>
    <property type="match status" value="1"/>
</dbReference>
<dbReference type="InterPro" id="IPR001087">
    <property type="entry name" value="GDSL"/>
</dbReference>
<dbReference type="PANTHER" id="PTHR45650:SF42">
    <property type="entry name" value="(RAPE) HYPOTHETICAL PROTEIN"/>
    <property type="match status" value="1"/>
</dbReference>
<comment type="similarity">
    <text evidence="2">Belongs to the 'GDSL' lipolytic enzyme family.</text>
</comment>
<proteinExistence type="inferred from homology"/>
<comment type="subcellular location">
    <subcellularLocation>
        <location evidence="1">Secreted</location>
    </subcellularLocation>
</comment>
<evidence type="ECO:0000256" key="6">
    <source>
        <dbReference type="ARBA" id="ARBA00022963"/>
    </source>
</evidence>
<comment type="caution">
    <text evidence="8">The sequence shown here is derived from an EMBL/GenBank/DDBJ whole genome shotgun (WGS) entry which is preliminary data.</text>
</comment>
<evidence type="ECO:0000256" key="7">
    <source>
        <dbReference type="ARBA" id="ARBA00023098"/>
    </source>
</evidence>
<protein>
    <submittedName>
        <fullName evidence="8">Uncharacterized protein</fullName>
    </submittedName>
</protein>
<name>A0ABQ8CIZ8_BRANA</name>
<organism evidence="8 9">
    <name type="scientific">Brassica napus</name>
    <name type="common">Rape</name>
    <dbReference type="NCBI Taxonomy" id="3708"/>
    <lineage>
        <taxon>Eukaryota</taxon>
        <taxon>Viridiplantae</taxon>
        <taxon>Streptophyta</taxon>
        <taxon>Embryophyta</taxon>
        <taxon>Tracheophyta</taxon>
        <taxon>Spermatophyta</taxon>
        <taxon>Magnoliopsida</taxon>
        <taxon>eudicotyledons</taxon>
        <taxon>Gunneridae</taxon>
        <taxon>Pentapetalae</taxon>
        <taxon>rosids</taxon>
        <taxon>malvids</taxon>
        <taxon>Brassicales</taxon>
        <taxon>Brassicaceae</taxon>
        <taxon>Brassiceae</taxon>
        <taxon>Brassica</taxon>
    </lineage>
</organism>
<reference evidence="8 9" key="1">
    <citation type="submission" date="2021-05" db="EMBL/GenBank/DDBJ databases">
        <title>Genome Assembly of Synthetic Allotetraploid Brassica napus Reveals Homoeologous Exchanges between Subgenomes.</title>
        <authorList>
            <person name="Davis J.T."/>
        </authorList>
    </citation>
    <scope>NUCLEOTIDE SEQUENCE [LARGE SCALE GENOMIC DNA]</scope>
    <source>
        <strain evidence="9">cv. Da-Ae</strain>
        <tissue evidence="8">Seedling</tissue>
    </source>
</reference>
<dbReference type="InterPro" id="IPR051238">
    <property type="entry name" value="GDSL_esterase/lipase"/>
</dbReference>
<keyword evidence="9" id="KW-1185">Reference proteome</keyword>
<dbReference type="InterPro" id="IPR035669">
    <property type="entry name" value="SGNH_plant_lipase-like"/>
</dbReference>
<keyword evidence="4" id="KW-0732">Signal</keyword>
<dbReference type="PANTHER" id="PTHR45650">
    <property type="entry name" value="GDSL-LIKE LIPASE/ACYLHYDROLASE-RELATED"/>
    <property type="match status" value="1"/>
</dbReference>